<dbReference type="InterPro" id="IPR020422">
    <property type="entry name" value="TYR_PHOSPHATASE_DUAL_dom"/>
</dbReference>
<dbReference type="InterPro" id="IPR016130">
    <property type="entry name" value="Tyr_Pase_AS"/>
</dbReference>
<dbReference type="eggNOG" id="KOG1716">
    <property type="taxonomic scope" value="Eukaryota"/>
</dbReference>
<dbReference type="Proteomes" id="UP000001514">
    <property type="component" value="Unassembled WGS sequence"/>
</dbReference>
<evidence type="ECO:0000256" key="2">
    <source>
        <dbReference type="ARBA" id="ARBA00013064"/>
    </source>
</evidence>
<keyword evidence="3" id="KW-0378">Hydrolase</keyword>
<evidence type="ECO:0000313" key="9">
    <source>
        <dbReference type="Proteomes" id="UP000001514"/>
    </source>
</evidence>
<dbReference type="InParanoid" id="D8RL46"/>
<evidence type="ECO:0000259" key="7">
    <source>
        <dbReference type="PROSITE" id="PS50056"/>
    </source>
</evidence>
<dbReference type="EC" id="3.1.3.48" evidence="2"/>
<organism evidence="9">
    <name type="scientific">Selaginella moellendorffii</name>
    <name type="common">Spikemoss</name>
    <dbReference type="NCBI Taxonomy" id="88036"/>
    <lineage>
        <taxon>Eukaryota</taxon>
        <taxon>Viridiplantae</taxon>
        <taxon>Streptophyta</taxon>
        <taxon>Embryophyta</taxon>
        <taxon>Tracheophyta</taxon>
        <taxon>Lycopodiopsida</taxon>
        <taxon>Selaginellales</taxon>
        <taxon>Selaginellaceae</taxon>
        <taxon>Selaginella</taxon>
    </lineage>
</organism>
<name>D8RL46_SELML</name>
<dbReference type="EMBL" id="GL377583">
    <property type="protein sequence ID" value="EFJ27067.1"/>
    <property type="molecule type" value="Genomic_DNA"/>
</dbReference>
<keyword evidence="9" id="KW-1185">Reference proteome</keyword>
<proteinExistence type="inferred from homology"/>
<dbReference type="Gene3D" id="3.90.190.10">
    <property type="entry name" value="Protein tyrosine phosphatase superfamily"/>
    <property type="match status" value="1"/>
</dbReference>
<dbReference type="GO" id="GO:0008138">
    <property type="term" value="F:protein tyrosine/serine/threonine phosphatase activity"/>
    <property type="evidence" value="ECO:0000318"/>
    <property type="project" value="GO_Central"/>
</dbReference>
<dbReference type="SMART" id="SM00195">
    <property type="entry name" value="DSPc"/>
    <property type="match status" value="1"/>
</dbReference>
<feature type="region of interest" description="Disordered" evidence="5">
    <location>
        <begin position="50"/>
        <end position="71"/>
    </location>
</feature>
<evidence type="ECO:0000256" key="3">
    <source>
        <dbReference type="ARBA" id="ARBA00022801"/>
    </source>
</evidence>
<sequence>MKKVRDGLYIGSAEDAEMFLCGEKRGVTHILSLEKVRDIRLLKKERRRNRNHPKLSKLQQALLDSSKPKPDDEAFRNVARELLAKCKDAAVAKPVRKVFLLEDTMEEDLLACLGECLDFVEKGREDGIVLVHCGAGISRSAAVITAYLMQKENLLRDEALASLRECSPQVSPNDNFMLQLQIFENAGCVCGGKKRKMPDSGRTDAGNTAKTIYWRSCELWRVAFELKVYLNIH</sequence>
<keyword evidence="4" id="KW-0904">Protein phosphatase</keyword>
<dbReference type="PROSITE" id="PS50056">
    <property type="entry name" value="TYR_PHOSPHATASE_2"/>
    <property type="match status" value="1"/>
</dbReference>
<accession>D8RL46</accession>
<evidence type="ECO:0000313" key="8">
    <source>
        <dbReference type="EMBL" id="EFJ27067.1"/>
    </source>
</evidence>
<evidence type="ECO:0000256" key="5">
    <source>
        <dbReference type="SAM" id="MobiDB-lite"/>
    </source>
</evidence>
<dbReference type="KEGG" id="smo:SELMODRAFT_412678"/>
<dbReference type="STRING" id="88036.D8RL46"/>
<dbReference type="SUPFAM" id="SSF52799">
    <property type="entry name" value="(Phosphotyrosine protein) phosphatases II"/>
    <property type="match status" value="1"/>
</dbReference>
<dbReference type="AlphaFoldDB" id="D8RL46"/>
<feature type="domain" description="Tyrosine specific protein phosphatases" evidence="7">
    <location>
        <begin position="107"/>
        <end position="178"/>
    </location>
</feature>
<dbReference type="CDD" id="cd14520">
    <property type="entry name" value="DSP_DUSP12"/>
    <property type="match status" value="1"/>
</dbReference>
<gene>
    <name evidence="8" type="ORF">SELMODRAFT_412678</name>
</gene>
<protein>
    <recommendedName>
        <fullName evidence="2">protein-tyrosine-phosphatase</fullName>
        <ecNumber evidence="2">3.1.3.48</ecNumber>
    </recommendedName>
</protein>
<dbReference type="Pfam" id="PF00782">
    <property type="entry name" value="DSPc"/>
    <property type="match status" value="1"/>
</dbReference>
<dbReference type="PANTHER" id="PTHR45848">
    <property type="entry name" value="DUAL SPECIFICITY PROTEIN PHOSPHATASE 12 FAMILY MEMBER"/>
    <property type="match status" value="1"/>
</dbReference>
<dbReference type="HOGENOM" id="CLU_027074_11_7_1"/>
<evidence type="ECO:0000259" key="6">
    <source>
        <dbReference type="PROSITE" id="PS50054"/>
    </source>
</evidence>
<dbReference type="PROSITE" id="PS00383">
    <property type="entry name" value="TYR_PHOSPHATASE_1"/>
    <property type="match status" value="1"/>
</dbReference>
<dbReference type="PANTHER" id="PTHR45848:SF4">
    <property type="entry name" value="DUAL SPECIFICITY PROTEIN PHOSPHATASE 12"/>
    <property type="match status" value="1"/>
</dbReference>
<feature type="domain" description="Tyrosine-protein phosphatase" evidence="6">
    <location>
        <begin position="1"/>
        <end position="189"/>
    </location>
</feature>
<reference evidence="8 9" key="1">
    <citation type="journal article" date="2011" name="Science">
        <title>The Selaginella genome identifies genetic changes associated with the evolution of vascular plants.</title>
        <authorList>
            <person name="Banks J.A."/>
            <person name="Nishiyama T."/>
            <person name="Hasebe M."/>
            <person name="Bowman J.L."/>
            <person name="Gribskov M."/>
            <person name="dePamphilis C."/>
            <person name="Albert V.A."/>
            <person name="Aono N."/>
            <person name="Aoyama T."/>
            <person name="Ambrose B.A."/>
            <person name="Ashton N.W."/>
            <person name="Axtell M.J."/>
            <person name="Barker E."/>
            <person name="Barker M.S."/>
            <person name="Bennetzen J.L."/>
            <person name="Bonawitz N.D."/>
            <person name="Chapple C."/>
            <person name="Cheng C."/>
            <person name="Correa L.G."/>
            <person name="Dacre M."/>
            <person name="DeBarry J."/>
            <person name="Dreyer I."/>
            <person name="Elias M."/>
            <person name="Engstrom E.M."/>
            <person name="Estelle M."/>
            <person name="Feng L."/>
            <person name="Finet C."/>
            <person name="Floyd S.K."/>
            <person name="Frommer W.B."/>
            <person name="Fujita T."/>
            <person name="Gramzow L."/>
            <person name="Gutensohn M."/>
            <person name="Harholt J."/>
            <person name="Hattori M."/>
            <person name="Heyl A."/>
            <person name="Hirai T."/>
            <person name="Hiwatashi Y."/>
            <person name="Ishikawa M."/>
            <person name="Iwata M."/>
            <person name="Karol K.G."/>
            <person name="Koehler B."/>
            <person name="Kolukisaoglu U."/>
            <person name="Kubo M."/>
            <person name="Kurata T."/>
            <person name="Lalonde S."/>
            <person name="Li K."/>
            <person name="Li Y."/>
            <person name="Litt A."/>
            <person name="Lyons E."/>
            <person name="Manning G."/>
            <person name="Maruyama T."/>
            <person name="Michael T.P."/>
            <person name="Mikami K."/>
            <person name="Miyazaki S."/>
            <person name="Morinaga S."/>
            <person name="Murata T."/>
            <person name="Mueller-Roeber B."/>
            <person name="Nelson D.R."/>
            <person name="Obara M."/>
            <person name="Oguri Y."/>
            <person name="Olmstead R.G."/>
            <person name="Onodera N."/>
            <person name="Petersen B.L."/>
            <person name="Pils B."/>
            <person name="Prigge M."/>
            <person name="Rensing S.A."/>
            <person name="Riano-Pachon D.M."/>
            <person name="Roberts A.W."/>
            <person name="Sato Y."/>
            <person name="Scheller H.V."/>
            <person name="Schulz B."/>
            <person name="Schulz C."/>
            <person name="Shakirov E.V."/>
            <person name="Shibagaki N."/>
            <person name="Shinohara N."/>
            <person name="Shippen D.E."/>
            <person name="Soerensen I."/>
            <person name="Sotooka R."/>
            <person name="Sugimoto N."/>
            <person name="Sugita M."/>
            <person name="Sumikawa N."/>
            <person name="Tanurdzic M."/>
            <person name="Theissen G."/>
            <person name="Ulvskov P."/>
            <person name="Wakazuki S."/>
            <person name="Weng J.K."/>
            <person name="Willats W.W."/>
            <person name="Wipf D."/>
            <person name="Wolf P.G."/>
            <person name="Yang L."/>
            <person name="Zimmer A.D."/>
            <person name="Zhu Q."/>
            <person name="Mitros T."/>
            <person name="Hellsten U."/>
            <person name="Loque D."/>
            <person name="Otillar R."/>
            <person name="Salamov A."/>
            <person name="Schmutz J."/>
            <person name="Shapiro H."/>
            <person name="Lindquist E."/>
            <person name="Lucas S."/>
            <person name="Rokhsar D."/>
            <person name="Grigoriev I.V."/>
        </authorList>
    </citation>
    <scope>NUCLEOTIDE SEQUENCE [LARGE SCALE GENOMIC DNA]</scope>
</reference>
<evidence type="ECO:0000256" key="1">
    <source>
        <dbReference type="ARBA" id="ARBA00008601"/>
    </source>
</evidence>
<evidence type="ECO:0000256" key="4">
    <source>
        <dbReference type="ARBA" id="ARBA00022912"/>
    </source>
</evidence>
<comment type="similarity">
    <text evidence="1">Belongs to the protein-tyrosine phosphatase family. Non-receptor class dual specificity subfamily.</text>
</comment>
<dbReference type="Gramene" id="EFJ27067">
    <property type="protein sequence ID" value="EFJ27067"/>
    <property type="gene ID" value="SELMODRAFT_412678"/>
</dbReference>
<dbReference type="PROSITE" id="PS50054">
    <property type="entry name" value="TYR_PHOSPHATASE_DUAL"/>
    <property type="match status" value="1"/>
</dbReference>
<dbReference type="InterPro" id="IPR029021">
    <property type="entry name" value="Prot-tyrosine_phosphatase-like"/>
</dbReference>
<dbReference type="InterPro" id="IPR000387">
    <property type="entry name" value="Tyr_Pase_dom"/>
</dbReference>
<dbReference type="GO" id="GO:0004725">
    <property type="term" value="F:protein tyrosine phosphatase activity"/>
    <property type="evidence" value="ECO:0007669"/>
    <property type="project" value="UniProtKB-EC"/>
</dbReference>
<dbReference type="InterPro" id="IPR000340">
    <property type="entry name" value="Dual-sp_phosphatase_cat-dom"/>
</dbReference>